<dbReference type="InterPro" id="IPR020941">
    <property type="entry name" value="SUFU-like_domain"/>
</dbReference>
<dbReference type="InParanoid" id="A0A1I4W4G8"/>
<dbReference type="STRING" id="1993.SAMN04489713_101174"/>
<evidence type="ECO:0000313" key="2">
    <source>
        <dbReference type="EMBL" id="SFN08375.1"/>
    </source>
</evidence>
<dbReference type="Pfam" id="PF05076">
    <property type="entry name" value="SUFU"/>
    <property type="match status" value="1"/>
</dbReference>
<evidence type="ECO:0000313" key="3">
    <source>
        <dbReference type="Proteomes" id="UP000183413"/>
    </source>
</evidence>
<dbReference type="Proteomes" id="UP000183413">
    <property type="component" value="Unassembled WGS sequence"/>
</dbReference>
<keyword evidence="3" id="KW-1185">Reference proteome</keyword>
<dbReference type="AlphaFoldDB" id="A0A1I4W4G8"/>
<dbReference type="RefSeq" id="WP_083597150.1">
    <property type="nucleotide sequence ID" value="NZ_FOVH01000001.1"/>
</dbReference>
<dbReference type="EMBL" id="FOVH01000001">
    <property type="protein sequence ID" value="SFN08375.1"/>
    <property type="molecule type" value="Genomic_DNA"/>
</dbReference>
<proteinExistence type="predicted"/>
<protein>
    <submittedName>
        <fullName evidence="2">Suppressor of fused protein (SUFU)</fullName>
    </submittedName>
</protein>
<gene>
    <name evidence="2" type="ORF">SAMN04489713_101174</name>
</gene>
<dbReference type="InterPro" id="IPR037181">
    <property type="entry name" value="SUFU_N"/>
</dbReference>
<organism evidence="2 3">
    <name type="scientific">Actinomadura madurae</name>
    <dbReference type="NCBI Taxonomy" id="1993"/>
    <lineage>
        <taxon>Bacteria</taxon>
        <taxon>Bacillati</taxon>
        <taxon>Actinomycetota</taxon>
        <taxon>Actinomycetes</taxon>
        <taxon>Streptosporangiales</taxon>
        <taxon>Thermomonosporaceae</taxon>
        <taxon>Actinomadura</taxon>
    </lineage>
</organism>
<name>A0A1I4W4G8_9ACTN</name>
<sequence>MSVLRRGAATARGPAATVVHTAASPYGSRRLTVETDGDVTAAYLKDARDSVVGAVWVANHRAAPSELDRARLEAGRAPLLPESHVRHPSGRGALDGEVLEVVWFEEGDGVAVLEAGDPLFVIPGWSDMGRGIPGYARDATRQSPFAFPLDEEIEDFGPRIDQAREHWKRCRADGSWAEFQQSVLGHLLQRLGPSGHYWHDVGRQLTNGRPAAAPTVGVSERPARGDREYTVLSTVGMSRQRMPTVELYEDDVAPYGRIELAVASTLPSQRAGSIFPWLAQYPWRSVTWFAPGDVVKWYHEARTFPLGNGESSWEGVLLLDDPNRLAGPQGPAMTGLTLNGDAVRWLWLVPISAEEHRYAKSEGSDALIRRLAQQGRSWVVS</sequence>
<accession>A0A1I4W4G8</accession>
<feature type="domain" description="Suppressor of fused-like" evidence="1">
    <location>
        <begin position="225"/>
        <end position="380"/>
    </location>
</feature>
<reference evidence="2 3" key="1">
    <citation type="submission" date="2016-10" db="EMBL/GenBank/DDBJ databases">
        <authorList>
            <person name="de Groot N.N."/>
        </authorList>
    </citation>
    <scope>NUCLEOTIDE SEQUENCE [LARGE SCALE GENOMIC DNA]</scope>
    <source>
        <strain evidence="2 3">DSM 43067</strain>
    </source>
</reference>
<dbReference type="SUPFAM" id="SSF103359">
    <property type="entry name" value="Suppressor of Fused, N-terminal domain"/>
    <property type="match status" value="1"/>
</dbReference>
<dbReference type="eggNOG" id="ENOG502Z8HZ">
    <property type="taxonomic scope" value="Bacteria"/>
</dbReference>
<evidence type="ECO:0000259" key="1">
    <source>
        <dbReference type="Pfam" id="PF05076"/>
    </source>
</evidence>